<dbReference type="InterPro" id="IPR051301">
    <property type="entry name" value="Optineurin/NFkB_EssMod"/>
</dbReference>
<keyword evidence="4" id="KW-0808">Transferase</keyword>
<evidence type="ECO:0000256" key="2">
    <source>
        <dbReference type="SAM" id="Coils"/>
    </source>
</evidence>
<keyword evidence="4" id="KW-0418">Kinase</keyword>
<protein>
    <submittedName>
        <fullName evidence="4">IkappaB kinase gamma</fullName>
    </submittedName>
</protein>
<dbReference type="AlphaFoldDB" id="A0A8F9WM37"/>
<feature type="coiled-coil region" evidence="2">
    <location>
        <begin position="215"/>
        <end position="469"/>
    </location>
</feature>
<dbReference type="GO" id="GO:0070530">
    <property type="term" value="F:K63-linked polyubiquitin modification-dependent protein binding"/>
    <property type="evidence" value="ECO:0007669"/>
    <property type="project" value="TreeGrafter"/>
</dbReference>
<dbReference type="GO" id="GO:0005737">
    <property type="term" value="C:cytoplasm"/>
    <property type="evidence" value="ECO:0007669"/>
    <property type="project" value="TreeGrafter"/>
</dbReference>
<evidence type="ECO:0000256" key="1">
    <source>
        <dbReference type="ARBA" id="ARBA00023054"/>
    </source>
</evidence>
<feature type="domain" description="NF-kappa-B essential modulator NEMO CC2-LZ" evidence="3">
    <location>
        <begin position="373"/>
        <end position="460"/>
    </location>
</feature>
<reference evidence="4" key="1">
    <citation type="submission" date="2021-08" db="EMBL/GenBank/DDBJ databases">
        <authorList>
            <person name="Jo Y.H."/>
            <person name="Lee Y.S."/>
            <person name="Han Y.S."/>
        </authorList>
    </citation>
    <scope>NUCLEOTIDE SEQUENCE</scope>
</reference>
<keyword evidence="1 2" id="KW-0175">Coiled coil</keyword>
<dbReference type="PANTHER" id="PTHR31553">
    <property type="entry name" value="NF-KAPPA-B ESSENTIAL MODULATOR"/>
    <property type="match status" value="1"/>
</dbReference>
<dbReference type="GO" id="GO:0016301">
    <property type="term" value="F:kinase activity"/>
    <property type="evidence" value="ECO:0007669"/>
    <property type="project" value="UniProtKB-KW"/>
</dbReference>
<organism evidence="4">
    <name type="scientific">Tenebrio molitor</name>
    <name type="common">Yellow mealworm beetle</name>
    <dbReference type="NCBI Taxonomy" id="7067"/>
    <lineage>
        <taxon>Eukaryota</taxon>
        <taxon>Metazoa</taxon>
        <taxon>Ecdysozoa</taxon>
        <taxon>Arthropoda</taxon>
        <taxon>Hexapoda</taxon>
        <taxon>Insecta</taxon>
        <taxon>Pterygota</taxon>
        <taxon>Neoptera</taxon>
        <taxon>Endopterygota</taxon>
        <taxon>Coleoptera</taxon>
        <taxon>Polyphaga</taxon>
        <taxon>Cucujiformia</taxon>
        <taxon>Tenebrionidae</taxon>
        <taxon>Tenebrio</taxon>
    </lineage>
</organism>
<accession>A0A8F9WM37</accession>
<dbReference type="Pfam" id="PF16516">
    <property type="entry name" value="CC2-LZ"/>
    <property type="match status" value="1"/>
</dbReference>
<evidence type="ECO:0000313" key="4">
    <source>
        <dbReference type="EMBL" id="QYK98120.1"/>
    </source>
</evidence>
<gene>
    <name evidence="4" type="primary">IKKr</name>
</gene>
<dbReference type="PANTHER" id="PTHR31553:SF1">
    <property type="entry name" value="NF-KAPPA-B ESSENTIAL MODULATOR"/>
    <property type="match status" value="1"/>
</dbReference>
<dbReference type="GO" id="GO:0005634">
    <property type="term" value="C:nucleus"/>
    <property type="evidence" value="ECO:0007669"/>
    <property type="project" value="TreeGrafter"/>
</dbReference>
<proteinExistence type="evidence at transcript level"/>
<name>A0A8F9WM37_TENMO</name>
<dbReference type="OrthoDB" id="6343844at2759"/>
<dbReference type="GO" id="GO:0043122">
    <property type="term" value="P:regulation of canonical NF-kappaB signal transduction"/>
    <property type="evidence" value="ECO:0007669"/>
    <property type="project" value="TreeGrafter"/>
</dbReference>
<feature type="coiled-coil region" evidence="2">
    <location>
        <begin position="105"/>
        <end position="132"/>
    </location>
</feature>
<sequence length="506" mass="59176">MDREDPFVKVIHSSDSSIPSVGSDDEESFVVLGPSSPSLVESIPYNSHKEEVLPPLRTNKIHEMQNIIKMKISELRSEPFPEAPTAQDKVACSVANIVISPDSSYEEIQKQVEELIKENDQLKNVIEQNNASMKNQYDRFVAYKDEVIKVMKSHKEKFTEAKAYVDKCKEENVKLFNELEVHVNLKGVHEEEILSLKDKLRHYENSSQFEATVEQNMAQFDLKMLNEKNRELKNELAESKLKNSELMRENEKLTTRLVTMPQFEDHLQAKQQEIDKLKEEKLIFQNREEENSLEIKNLRTQLEKLQHQLGHISKEKEQLAQFQGDVAAYEERLRLKQTEIVGLEEELQTTTLKLQDLQEQHNPHLVEDHQKVLAQLSTAQRTITALEQDREEKAKELDELKRRNQECNSKSDEAFALKEQLEVYRQDFEAEKESKKSLKQEKDQVVEDLKNIQKRNKELQHEIEQLRARNEVRVDGFPCPKCAFKFNNYDSLENHVHRCLDLDGFP</sequence>
<dbReference type="InterPro" id="IPR032419">
    <property type="entry name" value="CC2-LZ_dom"/>
</dbReference>
<evidence type="ECO:0000259" key="3">
    <source>
        <dbReference type="Pfam" id="PF16516"/>
    </source>
</evidence>
<dbReference type="EMBL" id="MZ708790">
    <property type="protein sequence ID" value="QYK98120.1"/>
    <property type="molecule type" value="mRNA"/>
</dbReference>